<sequence length="258" mass="26319">MRLAISAVVAAAFALPASAAVIDLSTLNAVGSAQYVDGGLQLTQATDVSHPSGVAGAGWLTQSISTSQSFSTTFSFSLKGNDSGKMADGIALAFQNIGNNVTGTGGGDVGYWNLGDQGAAAVGSVILTWHTNDYGLSTNGVVQGLKDAPFNLGAANYVTGSETVSYNALTHELTMTGTFLDRSTNTSYAVSDARIVNLSEKFGGTMYVGFTGGTGGTDADQRITAFSLTSAVPEPESYAMLLAGLGLVGCASRRRKAK</sequence>
<evidence type="ECO:0000313" key="4">
    <source>
        <dbReference type="Proteomes" id="UP000475582"/>
    </source>
</evidence>
<proteinExistence type="predicted"/>
<dbReference type="OrthoDB" id="8776980at2"/>
<dbReference type="Gene3D" id="2.60.120.200">
    <property type="match status" value="1"/>
</dbReference>
<dbReference type="InterPro" id="IPR013320">
    <property type="entry name" value="ConA-like_dom_sf"/>
</dbReference>
<protein>
    <submittedName>
        <fullName evidence="3">PEP-CTERM sorting domain-containing protein</fullName>
    </submittedName>
</protein>
<dbReference type="InterPro" id="IPR001220">
    <property type="entry name" value="Legume_lectin_dom"/>
</dbReference>
<dbReference type="SUPFAM" id="SSF49899">
    <property type="entry name" value="Concanavalin A-like lectins/glucanases"/>
    <property type="match status" value="1"/>
</dbReference>
<accession>A0A6L6PE11</accession>
<dbReference type="GO" id="GO:0030246">
    <property type="term" value="F:carbohydrate binding"/>
    <property type="evidence" value="ECO:0007669"/>
    <property type="project" value="InterPro"/>
</dbReference>
<organism evidence="3 4">
    <name type="scientific">Duganella radicis</name>
    <dbReference type="NCBI Taxonomy" id="551988"/>
    <lineage>
        <taxon>Bacteria</taxon>
        <taxon>Pseudomonadati</taxon>
        <taxon>Pseudomonadota</taxon>
        <taxon>Betaproteobacteria</taxon>
        <taxon>Burkholderiales</taxon>
        <taxon>Oxalobacteraceae</taxon>
        <taxon>Telluria group</taxon>
        <taxon>Duganella</taxon>
    </lineage>
</organism>
<comment type="caution">
    <text evidence="3">The sequence shown here is derived from an EMBL/GenBank/DDBJ whole genome shotgun (WGS) entry which is preliminary data.</text>
</comment>
<feature type="chain" id="PRO_5027081304" evidence="1">
    <location>
        <begin position="20"/>
        <end position="258"/>
    </location>
</feature>
<dbReference type="AlphaFoldDB" id="A0A6L6PE11"/>
<evidence type="ECO:0000256" key="1">
    <source>
        <dbReference type="SAM" id="SignalP"/>
    </source>
</evidence>
<reference evidence="3 4" key="1">
    <citation type="submission" date="2019-11" db="EMBL/GenBank/DDBJ databases">
        <title>Type strains purchased from KCTC, JCM and DSMZ.</title>
        <authorList>
            <person name="Lu H."/>
        </authorList>
    </citation>
    <scope>NUCLEOTIDE SEQUENCE [LARGE SCALE GENOMIC DNA]</scope>
    <source>
        <strain evidence="3 4">KCTC 22382</strain>
    </source>
</reference>
<dbReference type="InterPro" id="IPR013424">
    <property type="entry name" value="Ice-binding_C"/>
</dbReference>
<keyword evidence="4" id="KW-1185">Reference proteome</keyword>
<feature type="signal peptide" evidence="1">
    <location>
        <begin position="1"/>
        <end position="19"/>
    </location>
</feature>
<dbReference type="Pfam" id="PF00139">
    <property type="entry name" value="Lectin_legB"/>
    <property type="match status" value="1"/>
</dbReference>
<name>A0A6L6PE11_9BURK</name>
<gene>
    <name evidence="3" type="ORF">GM676_06105</name>
</gene>
<dbReference type="RefSeq" id="WP_155462550.1">
    <property type="nucleotide sequence ID" value="NZ_WNKY01000004.1"/>
</dbReference>
<evidence type="ECO:0000259" key="2">
    <source>
        <dbReference type="Pfam" id="PF00139"/>
    </source>
</evidence>
<dbReference type="Proteomes" id="UP000475582">
    <property type="component" value="Unassembled WGS sequence"/>
</dbReference>
<evidence type="ECO:0000313" key="3">
    <source>
        <dbReference type="EMBL" id="MTV37153.1"/>
    </source>
</evidence>
<dbReference type="EMBL" id="WNKY01000004">
    <property type="protein sequence ID" value="MTV37153.1"/>
    <property type="molecule type" value="Genomic_DNA"/>
</dbReference>
<keyword evidence="1" id="KW-0732">Signal</keyword>
<feature type="domain" description="Legume lectin" evidence="2">
    <location>
        <begin position="29"/>
        <end position="235"/>
    </location>
</feature>
<dbReference type="NCBIfam" id="TIGR02595">
    <property type="entry name" value="PEP_CTERM"/>
    <property type="match status" value="1"/>
</dbReference>